<feature type="compositionally biased region" description="Low complexity" evidence="1">
    <location>
        <begin position="239"/>
        <end position="249"/>
    </location>
</feature>
<feature type="compositionally biased region" description="Low complexity" evidence="1">
    <location>
        <begin position="1239"/>
        <end position="1251"/>
    </location>
</feature>
<feature type="compositionally biased region" description="Basic and acidic residues" evidence="1">
    <location>
        <begin position="1601"/>
        <end position="1616"/>
    </location>
</feature>
<accession>A0A835XV89</accession>
<feature type="compositionally biased region" description="Low complexity" evidence="1">
    <location>
        <begin position="1478"/>
        <end position="1515"/>
    </location>
</feature>
<evidence type="ECO:0000313" key="3">
    <source>
        <dbReference type="Proteomes" id="UP000612055"/>
    </source>
</evidence>
<organism evidence="2 3">
    <name type="scientific">Edaphochlamys debaryana</name>
    <dbReference type="NCBI Taxonomy" id="47281"/>
    <lineage>
        <taxon>Eukaryota</taxon>
        <taxon>Viridiplantae</taxon>
        <taxon>Chlorophyta</taxon>
        <taxon>core chlorophytes</taxon>
        <taxon>Chlorophyceae</taxon>
        <taxon>CS clade</taxon>
        <taxon>Chlamydomonadales</taxon>
        <taxon>Chlamydomonadales incertae sedis</taxon>
        <taxon>Edaphochlamys</taxon>
    </lineage>
</organism>
<feature type="region of interest" description="Disordered" evidence="1">
    <location>
        <begin position="1570"/>
        <end position="1685"/>
    </location>
</feature>
<feature type="region of interest" description="Disordered" evidence="1">
    <location>
        <begin position="222"/>
        <end position="287"/>
    </location>
</feature>
<dbReference type="EMBL" id="JAEHOE010000070">
    <property type="protein sequence ID" value="KAG2489668.1"/>
    <property type="molecule type" value="Genomic_DNA"/>
</dbReference>
<feature type="region of interest" description="Disordered" evidence="1">
    <location>
        <begin position="1365"/>
        <end position="1386"/>
    </location>
</feature>
<feature type="compositionally biased region" description="Pro residues" evidence="1">
    <location>
        <begin position="105"/>
        <end position="117"/>
    </location>
</feature>
<feature type="compositionally biased region" description="Acidic residues" evidence="1">
    <location>
        <begin position="1645"/>
        <end position="1654"/>
    </location>
</feature>
<feature type="region of interest" description="Disordered" evidence="1">
    <location>
        <begin position="1478"/>
        <end position="1517"/>
    </location>
</feature>
<evidence type="ECO:0000256" key="1">
    <source>
        <dbReference type="SAM" id="MobiDB-lite"/>
    </source>
</evidence>
<feature type="region of interest" description="Disordered" evidence="1">
    <location>
        <begin position="401"/>
        <end position="436"/>
    </location>
</feature>
<evidence type="ECO:0000313" key="2">
    <source>
        <dbReference type="EMBL" id="KAG2489668.1"/>
    </source>
</evidence>
<feature type="compositionally biased region" description="Low complexity" evidence="1">
    <location>
        <begin position="401"/>
        <end position="415"/>
    </location>
</feature>
<evidence type="ECO:0008006" key="4">
    <source>
        <dbReference type="Google" id="ProtNLM"/>
    </source>
</evidence>
<gene>
    <name evidence="2" type="ORF">HYH03_011779</name>
</gene>
<dbReference type="Proteomes" id="UP000612055">
    <property type="component" value="Unassembled WGS sequence"/>
</dbReference>
<proteinExistence type="predicted"/>
<feature type="compositionally biased region" description="Low complexity" evidence="1">
    <location>
        <begin position="558"/>
        <end position="574"/>
    </location>
</feature>
<feature type="region of interest" description="Disordered" evidence="1">
    <location>
        <begin position="100"/>
        <end position="200"/>
    </location>
</feature>
<feature type="compositionally biased region" description="Low complexity" evidence="1">
    <location>
        <begin position="1657"/>
        <end position="1677"/>
    </location>
</feature>
<comment type="caution">
    <text evidence="2">The sequence shown here is derived from an EMBL/GenBank/DDBJ whole genome shotgun (WGS) entry which is preliminary data.</text>
</comment>
<feature type="compositionally biased region" description="Low complexity" evidence="1">
    <location>
        <begin position="1369"/>
        <end position="1380"/>
    </location>
</feature>
<dbReference type="OrthoDB" id="551799at2759"/>
<protein>
    <recommendedName>
        <fullName evidence="4">RAP domain-containing protein</fullName>
    </recommendedName>
</protein>
<reference evidence="2" key="1">
    <citation type="journal article" date="2020" name="bioRxiv">
        <title>Comparative genomics of Chlamydomonas.</title>
        <authorList>
            <person name="Craig R.J."/>
            <person name="Hasan A.R."/>
            <person name="Ness R.W."/>
            <person name="Keightley P.D."/>
        </authorList>
    </citation>
    <scope>NUCLEOTIDE SEQUENCE</scope>
    <source>
        <strain evidence="2">CCAP 11/70</strain>
    </source>
</reference>
<keyword evidence="3" id="KW-1185">Reference proteome</keyword>
<sequence>MLHLSPAPDATGVFTRTLAWLHHRNRLHSATQCLAANPPTASRHGCRVSPVAAASGRSRGRPATHLSTRAFLAAPTVPLPGPSLSAYANLSDALLHEEGLEGPAWPVPDPQPTPAPSQHPAQPERLPRPQPLHTARSTPHAAYTLPSTARSLFSPAPGPGPAPGPTAASGRPPAPNPAGTRTAALPPGPKGATPRPGLHPSAALSAAIREADSLEALADLFLGPERGPSPTLPSPSPSHSPHAGPGPLHTLPHESPDHGSGAAGAGPHAGPTPPSQGGAVAGSGAGAGGWRWGTGHVSAALARLPHTRELQGTAAPRLAGPRAEALLEGLLARFERHRRAGLYGTRELSSATWVLGKLGRCERSAQVRELAANMLALHRRHTRVLARAEAKAAAGVKRAGGAAGAQAGEQAGAQVDRGAAPRHESSPGAAGAAGGAQGTTAGLLATGAMLGVPAEADALAEADARAPGLTGGCSHQDLSNMALGLAKTGVTDPALWRQLAEAAEPELRRLPTQELANLVWSLAQAHRAHCRASRWAPGVGDTAASGCGLDATVAPASASGSASASAPAAGASTAEGGVDTGRDAGSSARTPVGAGSGSPLLHPDWRPWLGPLLERRLAPIARARLRRLTGQQAANTAWALAALGHADVSTVAALAAEAEARARGLAPQAVCQLAWAMATMVRRLRAAAGGPHGAAVAASGATLVAPESRAGGAGGEPGSAAPLPSAAATVHGVDASAAAGAGGAVSPRQLAQLLDALGPACRALGIAAAARMRRFSPQGLSNLLWSLRELRYPARRRLLELAAAEAVVRVDALPPLALATLTEAWACVGLYHPGLFAAVGPAAVRRLDEFSSKTLVRLVCAYGRVGHVDRRLFAAVAAALTAAPGADRGAGAALEQAAAAQVGVAHAASRPGVLQGLDELSYDDLYGLACAYGTCGAGSAPWFLDELLARLAPLASPPMDAVAAIAAATAPDNRQRRGKGNAVEPLAVAAAAAAAAVGQPRLGPTEALKLAAALAAGGFRPAPASAGSSVDPSAASGAAAAGTVRSLRRLLLPQPAALSAPDAVTAVWALMRLGVAGPAAAMRLAERLCRGGGGLAALQAFARSPVAAADPRLLPRLVWVLGKGAAGAASGVVRSADGAAVASSAAAAAAASELAAAMLAVAGVVMMERDEPPPPDVLAALAESMAAVLAAAPPPPAASTPANGAAAAAAALYGSLHGAFLEVVDAALRRATAAAASEHAHGPAAAAAAARMGRRAPPPPSQSPSATSALAPRHVAAVAHAVCDSGMAGRQPLLRSAVARCVVLALTPPPSGASAAPSMLPPSTDDVARLLAAAARLELYDNPAAAPVLRTAAARLTSLGALPAPPPAAAAEPSTPPAAARRGRVPGVGAPDRPLCPVSGGCLLELLEHCRAALARIDAAASTAYARGAGGGGGGSGGAVVAALARWAELQATPESPWLLRHERAGVLAGGEAGMGMGPPAAASGPRLAAPAAADANGGSMTGPGAVSPGAAAGSEPQPLLTASAEQGRHEVQADSGQLNGIAVSALVHQTEVHMASLLGRSLQVCPCESESSAPQAGAGREPQASGGGEDAPTHCHHHTGPSERKRPRGRSSDGGRRRHSASAARLAAAAAVTDAWGPRSPLESWDEGEEEDGVVSAAGRSTRASAGAGGMSSSAGAGAGDRQPPVVVVVVGPDGRRASVLLQPPGAPRLAGAPGRC</sequence>
<feature type="compositionally biased region" description="Low complexity" evidence="1">
    <location>
        <begin position="1622"/>
        <end position="1632"/>
    </location>
</feature>
<name>A0A835XV89_9CHLO</name>
<feature type="region of interest" description="Disordered" evidence="1">
    <location>
        <begin position="558"/>
        <end position="600"/>
    </location>
</feature>
<feature type="region of interest" description="Disordered" evidence="1">
    <location>
        <begin position="1239"/>
        <end position="1270"/>
    </location>
</feature>